<dbReference type="EMBL" id="CAXIEN010000459">
    <property type="protein sequence ID" value="CAL1298324.1"/>
    <property type="molecule type" value="Genomic_DNA"/>
</dbReference>
<accession>A0AAV2BS92</accession>
<evidence type="ECO:0000313" key="2">
    <source>
        <dbReference type="EMBL" id="CAL1298324.1"/>
    </source>
</evidence>
<feature type="region of interest" description="Disordered" evidence="1">
    <location>
        <begin position="252"/>
        <end position="342"/>
    </location>
</feature>
<name>A0AAV2BS92_9ARAC</name>
<feature type="compositionally biased region" description="Polar residues" evidence="1">
    <location>
        <begin position="292"/>
        <end position="309"/>
    </location>
</feature>
<dbReference type="AlphaFoldDB" id="A0AAV2BS92"/>
<dbReference type="Proteomes" id="UP001497382">
    <property type="component" value="Unassembled WGS sequence"/>
</dbReference>
<keyword evidence="3" id="KW-1185">Reference proteome</keyword>
<evidence type="ECO:0000313" key="3">
    <source>
        <dbReference type="Proteomes" id="UP001497382"/>
    </source>
</evidence>
<proteinExistence type="predicted"/>
<evidence type="ECO:0000256" key="1">
    <source>
        <dbReference type="SAM" id="MobiDB-lite"/>
    </source>
</evidence>
<reference evidence="2 3" key="1">
    <citation type="submission" date="2024-04" db="EMBL/GenBank/DDBJ databases">
        <authorList>
            <person name="Rising A."/>
            <person name="Reimegard J."/>
            <person name="Sonavane S."/>
            <person name="Akerstrom W."/>
            <person name="Nylinder S."/>
            <person name="Hedman E."/>
            <person name="Kallberg Y."/>
        </authorList>
    </citation>
    <scope>NUCLEOTIDE SEQUENCE [LARGE SCALE GENOMIC DNA]</scope>
</reference>
<protein>
    <submittedName>
        <fullName evidence="2">Uncharacterized protein</fullName>
    </submittedName>
</protein>
<gene>
    <name evidence="2" type="ORF">LARSCL_LOCUS20790</name>
</gene>
<sequence>MTGKLEYSEKDTLFIGRFVYDVLAYTLTKCGFPQTKLPKIDCAENVYYRSKFVKVAGASALRIALLMREKWRQAFISRRNGFESNSEGFSLLLAELATSCSLSRIRIAQSTVELLLASCNEVLLFLHHESIDIDVIKVMKSISSYILLIIGPSQNLLEKIEGLFDEFDNISGYTKWISNFIKKYAVPYGSRDDVSNLFLERVKKQFIDLKKASPSGTTSINIVKNHLGYLPSDLVSDIAAEESVLFPENLVSTSRSTAPDDRKPQKPTKLTDSSESGVLGGSKLHGRGSNGSGDVSEQTAKGEQSSKNSPELGIEDNLEQMNLIAEESSQTSHGAIPKRETS</sequence>
<organism evidence="2 3">
    <name type="scientific">Larinioides sclopetarius</name>
    <dbReference type="NCBI Taxonomy" id="280406"/>
    <lineage>
        <taxon>Eukaryota</taxon>
        <taxon>Metazoa</taxon>
        <taxon>Ecdysozoa</taxon>
        <taxon>Arthropoda</taxon>
        <taxon>Chelicerata</taxon>
        <taxon>Arachnida</taxon>
        <taxon>Araneae</taxon>
        <taxon>Araneomorphae</taxon>
        <taxon>Entelegynae</taxon>
        <taxon>Araneoidea</taxon>
        <taxon>Araneidae</taxon>
        <taxon>Larinioides</taxon>
    </lineage>
</organism>
<comment type="caution">
    <text evidence="2">The sequence shown here is derived from an EMBL/GenBank/DDBJ whole genome shotgun (WGS) entry which is preliminary data.</text>
</comment>